<keyword evidence="3" id="KW-1185">Reference proteome</keyword>
<evidence type="ECO:0000313" key="2">
    <source>
        <dbReference type="EMBL" id="KAF2195967.1"/>
    </source>
</evidence>
<reference evidence="2" key="1">
    <citation type="journal article" date="2020" name="Stud. Mycol.">
        <title>101 Dothideomycetes genomes: a test case for predicting lifestyles and emergence of pathogens.</title>
        <authorList>
            <person name="Haridas S."/>
            <person name="Albert R."/>
            <person name="Binder M."/>
            <person name="Bloem J."/>
            <person name="Labutti K."/>
            <person name="Salamov A."/>
            <person name="Andreopoulos B."/>
            <person name="Baker S."/>
            <person name="Barry K."/>
            <person name="Bills G."/>
            <person name="Bluhm B."/>
            <person name="Cannon C."/>
            <person name="Castanera R."/>
            <person name="Culley D."/>
            <person name="Daum C."/>
            <person name="Ezra D."/>
            <person name="Gonzalez J."/>
            <person name="Henrissat B."/>
            <person name="Kuo A."/>
            <person name="Liang C."/>
            <person name="Lipzen A."/>
            <person name="Lutzoni F."/>
            <person name="Magnuson J."/>
            <person name="Mondo S."/>
            <person name="Nolan M."/>
            <person name="Ohm R."/>
            <person name="Pangilinan J."/>
            <person name="Park H.-J."/>
            <person name="Ramirez L."/>
            <person name="Alfaro M."/>
            <person name="Sun H."/>
            <person name="Tritt A."/>
            <person name="Yoshinaga Y."/>
            <person name="Zwiers L.-H."/>
            <person name="Turgeon B."/>
            <person name="Goodwin S."/>
            <person name="Spatafora J."/>
            <person name="Crous P."/>
            <person name="Grigoriev I."/>
        </authorList>
    </citation>
    <scope>NUCLEOTIDE SEQUENCE</scope>
    <source>
        <strain evidence="2">ATCC 74209</strain>
    </source>
</reference>
<dbReference type="Proteomes" id="UP000799536">
    <property type="component" value="Unassembled WGS sequence"/>
</dbReference>
<dbReference type="OrthoDB" id="538223at2759"/>
<proteinExistence type="predicted"/>
<name>A0A9P4MMI5_9PLEO</name>
<sequence>MSTTFASNQPDLSLPSSGPNWTPYDEYNQDDTSFALYTLTSLSKSELEDLRDALDNEWWEKQGKEGTHLIRLPPKYDFSGKSLKDIVKSHDELNRQHGDELEWYPSAFVVVVDGFREKDGALLFVYEDTEDEGRAMSSFKFPIKQAYMVLSSIMFGDEDPKDIEANYKASQV</sequence>
<accession>A0A9P4MMI5</accession>
<evidence type="ECO:0000256" key="1">
    <source>
        <dbReference type="SAM" id="MobiDB-lite"/>
    </source>
</evidence>
<comment type="caution">
    <text evidence="2">The sequence shown here is derived from an EMBL/GenBank/DDBJ whole genome shotgun (WGS) entry which is preliminary data.</text>
</comment>
<evidence type="ECO:0000313" key="3">
    <source>
        <dbReference type="Proteomes" id="UP000799536"/>
    </source>
</evidence>
<organism evidence="2 3">
    <name type="scientific">Delitschia confertaspora ATCC 74209</name>
    <dbReference type="NCBI Taxonomy" id="1513339"/>
    <lineage>
        <taxon>Eukaryota</taxon>
        <taxon>Fungi</taxon>
        <taxon>Dikarya</taxon>
        <taxon>Ascomycota</taxon>
        <taxon>Pezizomycotina</taxon>
        <taxon>Dothideomycetes</taxon>
        <taxon>Pleosporomycetidae</taxon>
        <taxon>Pleosporales</taxon>
        <taxon>Delitschiaceae</taxon>
        <taxon>Delitschia</taxon>
    </lineage>
</organism>
<dbReference type="EMBL" id="ML994551">
    <property type="protein sequence ID" value="KAF2195967.1"/>
    <property type="molecule type" value="Genomic_DNA"/>
</dbReference>
<gene>
    <name evidence="2" type="ORF">GQ43DRAFT_445527</name>
</gene>
<dbReference type="AlphaFoldDB" id="A0A9P4MMI5"/>
<feature type="region of interest" description="Disordered" evidence="1">
    <location>
        <begin position="1"/>
        <end position="25"/>
    </location>
</feature>
<feature type="compositionally biased region" description="Polar residues" evidence="1">
    <location>
        <begin position="1"/>
        <end position="20"/>
    </location>
</feature>
<protein>
    <submittedName>
        <fullName evidence="2">Uncharacterized protein</fullName>
    </submittedName>
</protein>